<dbReference type="Pfam" id="PF06569">
    <property type="entry name" value="DUF1128"/>
    <property type="match status" value="1"/>
</dbReference>
<proteinExistence type="predicted"/>
<protein>
    <submittedName>
        <fullName evidence="1">DUF1128 domain-containing protein</fullName>
    </submittedName>
</protein>
<organism evidence="1 2">
    <name type="scientific">Gracilibacillus dipsosauri</name>
    <dbReference type="NCBI Taxonomy" id="178340"/>
    <lineage>
        <taxon>Bacteria</taxon>
        <taxon>Bacillati</taxon>
        <taxon>Bacillota</taxon>
        <taxon>Bacilli</taxon>
        <taxon>Bacillales</taxon>
        <taxon>Bacillaceae</taxon>
        <taxon>Gracilibacillus</taxon>
    </lineage>
</organism>
<evidence type="ECO:0000313" key="2">
    <source>
        <dbReference type="Proteomes" id="UP000245624"/>
    </source>
</evidence>
<dbReference type="RefSeq" id="WP_054787581.1">
    <property type="nucleotide sequence ID" value="NZ_JAJUIE010000001.1"/>
</dbReference>
<accession>A0A317L4Z5</accession>
<keyword evidence="2" id="KW-1185">Reference proteome</keyword>
<gene>
    <name evidence="1" type="ORF">DLJ74_10825</name>
</gene>
<comment type="caution">
    <text evidence="1">The sequence shown here is derived from an EMBL/GenBank/DDBJ whole genome shotgun (WGS) entry which is preliminary data.</text>
</comment>
<dbReference type="AlphaFoldDB" id="A0A317L4Z5"/>
<dbReference type="Proteomes" id="UP000245624">
    <property type="component" value="Unassembled WGS sequence"/>
</dbReference>
<dbReference type="InterPro" id="IPR009507">
    <property type="entry name" value="UPF0435"/>
</dbReference>
<name>A0A317L4Z5_9BACI</name>
<reference evidence="1 2" key="1">
    <citation type="submission" date="2018-05" db="EMBL/GenBank/DDBJ databases">
        <title>Genomic analysis of Gracilibacillus dipsosauri DD1 reveals novel features of a salt-tolerant amylase.</title>
        <authorList>
            <person name="Deutch C.E."/>
            <person name="Yang S."/>
        </authorList>
    </citation>
    <scope>NUCLEOTIDE SEQUENCE [LARGE SCALE GENOMIC DNA]</scope>
    <source>
        <strain evidence="1 2">DD1</strain>
    </source>
</reference>
<dbReference type="OrthoDB" id="2361695at2"/>
<dbReference type="EMBL" id="QGTD01000008">
    <property type="protein sequence ID" value="PWU68899.1"/>
    <property type="molecule type" value="Genomic_DNA"/>
</dbReference>
<evidence type="ECO:0000313" key="1">
    <source>
        <dbReference type="EMBL" id="PWU68899.1"/>
    </source>
</evidence>
<sequence>MSLENKTEANFEAMIVEMSEKLQVVNRSIMDPKDYDIAYYEELKSLYDYLMQKGKLSVAETHAFIDELSQYRK</sequence>